<dbReference type="InterPro" id="IPR033911">
    <property type="entry name" value="MetRS_core"/>
</dbReference>
<dbReference type="Proteomes" id="UP000521676">
    <property type="component" value="Unassembled WGS sequence"/>
</dbReference>
<keyword evidence="7 11" id="KW-0067">ATP-binding</keyword>
<feature type="binding site" evidence="11">
    <location>
        <position position="354"/>
    </location>
    <ligand>
        <name>ATP</name>
        <dbReference type="ChEBI" id="CHEBI:30616"/>
    </ligand>
</feature>
<dbReference type="InterPro" id="IPR014758">
    <property type="entry name" value="Met-tRNA_synth"/>
</dbReference>
<evidence type="ECO:0000256" key="2">
    <source>
        <dbReference type="ARBA" id="ARBA00004496"/>
    </source>
</evidence>
<evidence type="ECO:0000256" key="9">
    <source>
        <dbReference type="ARBA" id="ARBA00023146"/>
    </source>
</evidence>
<dbReference type="InterPro" id="IPR014729">
    <property type="entry name" value="Rossmann-like_a/b/a_fold"/>
</dbReference>
<dbReference type="GO" id="GO:0004825">
    <property type="term" value="F:methionine-tRNA ligase activity"/>
    <property type="evidence" value="ECO:0007669"/>
    <property type="project" value="UniProtKB-UniRule"/>
</dbReference>
<dbReference type="InterPro" id="IPR041872">
    <property type="entry name" value="Anticodon_Met"/>
</dbReference>
<dbReference type="Gene3D" id="3.40.50.620">
    <property type="entry name" value="HUPs"/>
    <property type="match status" value="1"/>
</dbReference>
<dbReference type="EMBL" id="CP128399">
    <property type="protein sequence ID" value="WJW66732.1"/>
    <property type="molecule type" value="Genomic_DNA"/>
</dbReference>
<dbReference type="GO" id="GO:0006431">
    <property type="term" value="P:methionyl-tRNA aminoacylation"/>
    <property type="evidence" value="ECO:0007669"/>
    <property type="project" value="UniProtKB-UniRule"/>
</dbReference>
<keyword evidence="11" id="KW-0479">Metal-binding</keyword>
<dbReference type="RefSeq" id="WP_341468624.1">
    <property type="nucleotide sequence ID" value="NZ_CP128399.1"/>
</dbReference>
<evidence type="ECO:0000313" key="16">
    <source>
        <dbReference type="Proteomes" id="UP000521676"/>
    </source>
</evidence>
<feature type="domain" description="Methionyl/Leucyl tRNA synthetase" evidence="12">
    <location>
        <begin position="14"/>
        <end position="415"/>
    </location>
</feature>
<keyword evidence="11" id="KW-0862">Zinc</keyword>
<comment type="catalytic activity">
    <reaction evidence="10 11">
        <text>tRNA(Met) + L-methionine + ATP = L-methionyl-tRNA(Met) + AMP + diphosphate</text>
        <dbReference type="Rhea" id="RHEA:13481"/>
        <dbReference type="Rhea" id="RHEA-COMP:9667"/>
        <dbReference type="Rhea" id="RHEA-COMP:9698"/>
        <dbReference type="ChEBI" id="CHEBI:30616"/>
        <dbReference type="ChEBI" id="CHEBI:33019"/>
        <dbReference type="ChEBI" id="CHEBI:57844"/>
        <dbReference type="ChEBI" id="CHEBI:78442"/>
        <dbReference type="ChEBI" id="CHEBI:78530"/>
        <dbReference type="ChEBI" id="CHEBI:456215"/>
        <dbReference type="EC" id="6.1.1.10"/>
    </reaction>
</comment>
<dbReference type="PANTHER" id="PTHR45765:SF1">
    <property type="entry name" value="METHIONINE--TRNA LIGASE, CYTOPLASMIC"/>
    <property type="match status" value="1"/>
</dbReference>
<dbReference type="PANTHER" id="PTHR45765">
    <property type="entry name" value="METHIONINE--TRNA LIGASE"/>
    <property type="match status" value="1"/>
</dbReference>
<evidence type="ECO:0000313" key="17">
    <source>
        <dbReference type="Proteomes" id="UP001431572"/>
    </source>
</evidence>
<dbReference type="Pfam" id="PF19303">
    <property type="entry name" value="Anticodon_3"/>
    <property type="match status" value="1"/>
</dbReference>
<dbReference type="Pfam" id="PF09334">
    <property type="entry name" value="tRNA-synt_1g"/>
    <property type="match status" value="1"/>
</dbReference>
<dbReference type="InterPro" id="IPR023458">
    <property type="entry name" value="Met-tRNA_ligase_1"/>
</dbReference>
<dbReference type="InterPro" id="IPR009080">
    <property type="entry name" value="tRNAsynth_Ia_anticodon-bd"/>
</dbReference>
<feature type="binding site" evidence="11">
    <location>
        <position position="156"/>
    </location>
    <ligand>
        <name>Zn(2+)</name>
        <dbReference type="ChEBI" id="CHEBI:29105"/>
    </ligand>
</feature>
<organism evidence="14 16">
    <name type="scientific">Candidatus Chlorohelix allophototropha</name>
    <dbReference type="NCBI Taxonomy" id="3003348"/>
    <lineage>
        <taxon>Bacteria</taxon>
        <taxon>Bacillati</taxon>
        <taxon>Chloroflexota</taxon>
        <taxon>Chloroflexia</taxon>
        <taxon>Candidatus Chloroheliales</taxon>
        <taxon>Candidatus Chloroheliaceae</taxon>
        <taxon>Candidatus Chlorohelix</taxon>
    </lineage>
</organism>
<evidence type="ECO:0000313" key="14">
    <source>
        <dbReference type="EMBL" id="NWJ44850.1"/>
    </source>
</evidence>
<dbReference type="FunFam" id="2.20.28.20:FF:000001">
    <property type="entry name" value="Methionine--tRNA ligase"/>
    <property type="match status" value="1"/>
</dbReference>
<dbReference type="Gene3D" id="1.10.730.10">
    <property type="entry name" value="Isoleucyl-tRNA Synthetase, Domain 1"/>
    <property type="match status" value="1"/>
</dbReference>
<evidence type="ECO:0000256" key="1">
    <source>
        <dbReference type="ARBA" id="ARBA00003314"/>
    </source>
</evidence>
<gene>
    <name evidence="11 15" type="primary">metG</name>
    <name evidence="14" type="ORF">HXX08_03140</name>
    <name evidence="15" type="ORF">OZ401_002547</name>
</gene>
<comment type="function">
    <text evidence="1 11">Is required not only for elongation of protein synthesis but also for the initiation of all mRNA translation through initiator tRNA(fMet) aminoacylation.</text>
</comment>
<dbReference type="NCBIfam" id="TIGR00398">
    <property type="entry name" value="metG"/>
    <property type="match status" value="1"/>
</dbReference>
<accession>A0A8T7LZK2</accession>
<feature type="domain" description="Methionyl-tRNA synthetase anticodon-binding" evidence="13">
    <location>
        <begin position="426"/>
        <end position="529"/>
    </location>
</feature>
<dbReference type="InterPro" id="IPR029038">
    <property type="entry name" value="MetRS_Zn"/>
</dbReference>
<keyword evidence="9 11" id="KW-0030">Aminoacyl-tRNA synthetase</keyword>
<dbReference type="SUPFAM" id="SSF52374">
    <property type="entry name" value="Nucleotidylyl transferase"/>
    <property type="match status" value="1"/>
</dbReference>
<comment type="subcellular location">
    <subcellularLocation>
        <location evidence="2 11">Cytoplasm</location>
    </subcellularLocation>
</comment>
<keyword evidence="4 11" id="KW-0963">Cytoplasm</keyword>
<reference evidence="14 16" key="1">
    <citation type="submission" date="2020-06" db="EMBL/GenBank/DDBJ databases">
        <title>Anoxygenic phototrophic Chloroflexota member uses a Type I reaction center.</title>
        <authorList>
            <person name="Tsuji J.M."/>
            <person name="Shaw N.A."/>
            <person name="Nagashima S."/>
            <person name="Venkiteswaran J."/>
            <person name="Schiff S.L."/>
            <person name="Hanada S."/>
            <person name="Tank M."/>
            <person name="Neufeld J.D."/>
        </authorList>
    </citation>
    <scope>NUCLEOTIDE SEQUENCE [LARGE SCALE GENOMIC DNA]</scope>
    <source>
        <strain evidence="14">L227-S17</strain>
    </source>
</reference>
<feature type="short sequence motif" description="'KMSKS' region" evidence="11">
    <location>
        <begin position="351"/>
        <end position="355"/>
    </location>
</feature>
<feature type="binding site" evidence="11">
    <location>
        <position position="153"/>
    </location>
    <ligand>
        <name>Zn(2+)</name>
        <dbReference type="ChEBI" id="CHEBI:29105"/>
    </ligand>
</feature>
<dbReference type="InterPro" id="IPR015413">
    <property type="entry name" value="Methionyl/Leucyl_tRNA_Synth"/>
</dbReference>
<comment type="subunit">
    <text evidence="11">Monomer.</text>
</comment>
<dbReference type="CDD" id="cd00814">
    <property type="entry name" value="MetRS_core"/>
    <property type="match status" value="1"/>
</dbReference>
<comment type="similarity">
    <text evidence="3 11">Belongs to the class-I aminoacyl-tRNA synthetase family. MetG type 1 subfamily.</text>
</comment>
<dbReference type="PRINTS" id="PR01041">
    <property type="entry name" value="TRNASYNTHMET"/>
</dbReference>
<evidence type="ECO:0000256" key="5">
    <source>
        <dbReference type="ARBA" id="ARBA00022598"/>
    </source>
</evidence>
<evidence type="ECO:0000313" key="15">
    <source>
        <dbReference type="EMBL" id="WJW66732.1"/>
    </source>
</evidence>
<dbReference type="AlphaFoldDB" id="A0A8T7LZK2"/>
<evidence type="ECO:0000256" key="6">
    <source>
        <dbReference type="ARBA" id="ARBA00022741"/>
    </source>
</evidence>
<dbReference type="Proteomes" id="UP001431572">
    <property type="component" value="Chromosome 1"/>
</dbReference>
<dbReference type="GO" id="GO:0005524">
    <property type="term" value="F:ATP binding"/>
    <property type="evidence" value="ECO:0007669"/>
    <property type="project" value="UniProtKB-UniRule"/>
</dbReference>
<dbReference type="GO" id="GO:0046872">
    <property type="term" value="F:metal ion binding"/>
    <property type="evidence" value="ECO:0007669"/>
    <property type="project" value="UniProtKB-KW"/>
</dbReference>
<proteinExistence type="inferred from homology"/>
<keyword evidence="5 11" id="KW-0436">Ligase</keyword>
<dbReference type="SUPFAM" id="SSF57770">
    <property type="entry name" value="Methionyl-tRNA synthetase (MetRS), Zn-domain"/>
    <property type="match status" value="1"/>
</dbReference>
<evidence type="ECO:0000256" key="7">
    <source>
        <dbReference type="ARBA" id="ARBA00022840"/>
    </source>
</evidence>
<feature type="binding site" evidence="11">
    <location>
        <position position="169"/>
    </location>
    <ligand>
        <name>Zn(2+)</name>
        <dbReference type="ChEBI" id="CHEBI:29105"/>
    </ligand>
</feature>
<reference evidence="15" key="2">
    <citation type="journal article" date="2024" name="Nature">
        <title>Anoxygenic phototroph of the Chloroflexota uses a type I reaction centre.</title>
        <authorList>
            <person name="Tsuji J.M."/>
            <person name="Shaw N.A."/>
            <person name="Nagashima S."/>
            <person name="Venkiteswaran J.J."/>
            <person name="Schiff S.L."/>
            <person name="Watanabe T."/>
            <person name="Fukui M."/>
            <person name="Hanada S."/>
            <person name="Tank M."/>
            <person name="Neufeld J.D."/>
        </authorList>
    </citation>
    <scope>NUCLEOTIDE SEQUENCE</scope>
    <source>
        <strain evidence="15">L227-S17</strain>
    </source>
</reference>
<name>A0A8T7LZK2_9CHLR</name>
<dbReference type="HAMAP" id="MF_00098">
    <property type="entry name" value="Met_tRNA_synth_type1"/>
    <property type="match status" value="1"/>
</dbReference>
<dbReference type="EMBL" id="JACATZ010000001">
    <property type="protein sequence ID" value="NWJ44850.1"/>
    <property type="molecule type" value="Genomic_DNA"/>
</dbReference>
<keyword evidence="17" id="KW-1185">Reference proteome</keyword>
<dbReference type="GO" id="GO:0005829">
    <property type="term" value="C:cytosol"/>
    <property type="evidence" value="ECO:0007669"/>
    <property type="project" value="TreeGrafter"/>
</dbReference>
<evidence type="ECO:0000256" key="4">
    <source>
        <dbReference type="ARBA" id="ARBA00022490"/>
    </source>
</evidence>
<evidence type="ECO:0000256" key="10">
    <source>
        <dbReference type="ARBA" id="ARBA00047364"/>
    </source>
</evidence>
<dbReference type="CDD" id="cd07957">
    <property type="entry name" value="Anticodon_Ia_Met"/>
    <property type="match status" value="1"/>
</dbReference>
<evidence type="ECO:0000256" key="8">
    <source>
        <dbReference type="ARBA" id="ARBA00022917"/>
    </source>
</evidence>
<sequence>MSDNFPASYDPDTILVSVAWPYANGPFHAGHVSGVYLPADTFARFQRTRGRKVLMVSGSDCHGTPITLRAERENRTPQEVVNEFHTSFLKTFNRLGIEFDLFTKTLTENHYAVTQDMFLRLLEHGYIYREKMIGAYSPSLSRFLPDRYVEGECYNCHFGRARGDQCDNCGILVDPQKLINPYSVVDRQTIEFRETEHFFLDLAKLEPSLRDWINSYDRDYWRNNTTQFTLNWLNQGLRGRAITRDLEWGVPIPLDDPSFKDKRIYVWFDAVIGYFSASKEWSQRQGKPELWENWWHSGKDGKLPARQYYFLGKDNIPFHTIIWPAMLIGYGELNLPFDVPASEFMNLEGDQMSTSRNWAIWLPDIEERYQPDAIRYYMTAIAPETRDSSWSWKDFVAKINNELIGTYGNFINRVLNPLQKNFGGIVPTPDELDESDRKLLTDAQETFARVTELLEGVHLRDALKEVMALASLGNGYLEEKSPWKVIKQDVQRAGTTYYVAAQIANALKVMSYPFLPFSAEKLHELLGFEPGNPEVSSYSGVAEDGVIKIPAFAAWALEPVPAGQVLPPPSALFIKLEPTVADEELALLNANKIEK</sequence>
<comment type="cofactor">
    <cofactor evidence="11">
        <name>Zn(2+)</name>
        <dbReference type="ChEBI" id="CHEBI:29105"/>
    </cofactor>
    <text evidence="11">Binds 1 zinc ion per subunit.</text>
</comment>
<dbReference type="Gene3D" id="2.20.28.20">
    <property type="entry name" value="Methionyl-tRNA synthetase, Zn-domain"/>
    <property type="match status" value="1"/>
</dbReference>
<evidence type="ECO:0000259" key="13">
    <source>
        <dbReference type="Pfam" id="PF19303"/>
    </source>
</evidence>
<evidence type="ECO:0000259" key="12">
    <source>
        <dbReference type="Pfam" id="PF09334"/>
    </source>
</evidence>
<dbReference type="EC" id="6.1.1.10" evidence="11"/>
<protein>
    <recommendedName>
        <fullName evidence="11">Methionine--tRNA ligase</fullName>
        <ecNumber evidence="11">6.1.1.10</ecNumber>
    </recommendedName>
    <alternativeName>
        <fullName evidence="11">Methionyl-tRNA synthetase</fullName>
        <shortName evidence="11">MetRS</shortName>
    </alternativeName>
</protein>
<evidence type="ECO:0000256" key="11">
    <source>
        <dbReference type="HAMAP-Rule" id="MF_00098"/>
    </source>
</evidence>
<feature type="short sequence motif" description="'HIGH' region" evidence="11">
    <location>
        <begin position="21"/>
        <end position="31"/>
    </location>
</feature>
<keyword evidence="6 11" id="KW-0547">Nucleotide-binding</keyword>
<keyword evidence="8 11" id="KW-0648">Protein biosynthesis</keyword>
<feature type="binding site" evidence="11">
    <location>
        <position position="166"/>
    </location>
    <ligand>
        <name>Zn(2+)</name>
        <dbReference type="ChEBI" id="CHEBI:29105"/>
    </ligand>
</feature>
<dbReference type="SUPFAM" id="SSF47323">
    <property type="entry name" value="Anticodon-binding domain of a subclass of class I aminoacyl-tRNA synthetases"/>
    <property type="match status" value="1"/>
</dbReference>
<evidence type="ECO:0000256" key="3">
    <source>
        <dbReference type="ARBA" id="ARBA00008258"/>
    </source>
</evidence>